<evidence type="ECO:0000313" key="3">
    <source>
        <dbReference type="Proteomes" id="UP001470230"/>
    </source>
</evidence>
<dbReference type="PANTHER" id="PTHR12000">
    <property type="entry name" value="HEMOGLOBINASE FAMILY MEMBER"/>
    <property type="match status" value="1"/>
</dbReference>
<dbReference type="Pfam" id="PF01650">
    <property type="entry name" value="Peptidase_C13"/>
    <property type="match status" value="1"/>
</dbReference>
<comment type="similarity">
    <text evidence="1">Belongs to the peptidase C13 family.</text>
</comment>
<dbReference type="PRINTS" id="PR00776">
    <property type="entry name" value="HEMOGLOBNASE"/>
</dbReference>
<name>A0ABR2ILV4_9EUKA</name>
<dbReference type="PANTHER" id="PTHR12000:SF42">
    <property type="entry name" value="LEGUMAIN"/>
    <property type="match status" value="1"/>
</dbReference>
<evidence type="ECO:0000313" key="2">
    <source>
        <dbReference type="EMBL" id="KAK8864789.1"/>
    </source>
</evidence>
<organism evidence="2 3">
    <name type="scientific">Tritrichomonas musculus</name>
    <dbReference type="NCBI Taxonomy" id="1915356"/>
    <lineage>
        <taxon>Eukaryota</taxon>
        <taxon>Metamonada</taxon>
        <taxon>Parabasalia</taxon>
        <taxon>Tritrichomonadida</taxon>
        <taxon>Tritrichomonadidae</taxon>
        <taxon>Tritrichomonas</taxon>
    </lineage>
</organism>
<proteinExistence type="inferred from homology"/>
<evidence type="ECO:0000256" key="1">
    <source>
        <dbReference type="ARBA" id="ARBA00009941"/>
    </source>
</evidence>
<accession>A0ABR2ILV4</accession>
<dbReference type="EMBL" id="JAPFFF010000016">
    <property type="protein sequence ID" value="KAK8864789.1"/>
    <property type="molecule type" value="Genomic_DNA"/>
</dbReference>
<dbReference type="Gene3D" id="3.40.50.1460">
    <property type="match status" value="1"/>
</dbReference>
<reference evidence="2 3" key="1">
    <citation type="submission" date="2024-04" db="EMBL/GenBank/DDBJ databases">
        <title>Tritrichomonas musculus Genome.</title>
        <authorList>
            <person name="Alves-Ferreira E."/>
            <person name="Grigg M."/>
            <person name="Lorenzi H."/>
            <person name="Galac M."/>
        </authorList>
    </citation>
    <scope>NUCLEOTIDE SEQUENCE [LARGE SCALE GENOMIC DNA]</scope>
    <source>
        <strain evidence="2 3">EAF2021</strain>
    </source>
</reference>
<sequence>MLLLFTGLASCTRYAILYAGSKEFYNYRHQADIFTIYGKLLERGFTTNNIALYAYDDIVSDPENPFQGQVFHTIDHKTNVHPGSAAINFKGDRVTAESFYNGITSVPTTSDDYLFIYYNNHGGAGFLGTPSEDTFIEADKLAKSFDKAASSNLYKQCLFLIEACYAGSVGEVLNAPNLATITASNSKESSHAAIFDEEIGVWLTNEFTSNFINLIDESPKMSVGELYNQLYALTSESHALYYGDESIQKVPLSNFIGEPSKNVVPRRSFIPNSKPVNQRKATDMTLDFLTRHAKPFVRAKARIQILLRKTQTEKLETVLDSLVKYVDPKNYEKIMNDTDAKITENYFMIFNIFTEKFGKINPDDYGRLSVIRALAATHSKDEIIQGITAVLI</sequence>
<comment type="caution">
    <text evidence="2">The sequence shown here is derived from an EMBL/GenBank/DDBJ whole genome shotgun (WGS) entry which is preliminary data.</text>
</comment>
<dbReference type="Proteomes" id="UP001470230">
    <property type="component" value="Unassembled WGS sequence"/>
</dbReference>
<gene>
    <name evidence="2" type="ORF">M9Y10_010314</name>
</gene>
<evidence type="ECO:0008006" key="4">
    <source>
        <dbReference type="Google" id="ProtNLM"/>
    </source>
</evidence>
<keyword evidence="3" id="KW-1185">Reference proteome</keyword>
<protein>
    <recommendedName>
        <fullName evidence="4">Clan CD, family C13, asparaginyl endopeptidase-like cysteine peptidase</fullName>
    </recommendedName>
</protein>
<dbReference type="InterPro" id="IPR001096">
    <property type="entry name" value="Peptidase_C13"/>
</dbReference>